<sequence length="163" mass="17854">MWFSSPTIDPSIYLATPTALPSPLMIATLAKAGYHGSTYCASINAIGTLALIVAQSAPQLIAAQLATTVLLDVLQLQQPSTSTTQLDKHGQPIQKPAHYKHLIKRKTQQQEEVESPKAHKSRRMDEPHAQCTPLPSTSRTEQGKTPSRHTTKGPEQQAKQKER</sequence>
<organism evidence="2 3">
    <name type="scientific">Romanomermis culicivorax</name>
    <name type="common">Nematode worm</name>
    <dbReference type="NCBI Taxonomy" id="13658"/>
    <lineage>
        <taxon>Eukaryota</taxon>
        <taxon>Metazoa</taxon>
        <taxon>Ecdysozoa</taxon>
        <taxon>Nematoda</taxon>
        <taxon>Enoplea</taxon>
        <taxon>Dorylaimia</taxon>
        <taxon>Mermithida</taxon>
        <taxon>Mermithoidea</taxon>
        <taxon>Mermithidae</taxon>
        <taxon>Romanomermis</taxon>
    </lineage>
</organism>
<dbReference type="Proteomes" id="UP000887565">
    <property type="component" value="Unplaced"/>
</dbReference>
<dbReference type="WBParaSite" id="nRc.2.0.1.t19986-RA">
    <property type="protein sequence ID" value="nRc.2.0.1.t19986-RA"/>
    <property type="gene ID" value="nRc.2.0.1.g19986"/>
</dbReference>
<dbReference type="AlphaFoldDB" id="A0A915J0J8"/>
<feature type="compositionally biased region" description="Polar residues" evidence="1">
    <location>
        <begin position="133"/>
        <end position="145"/>
    </location>
</feature>
<name>A0A915J0J8_ROMCU</name>
<protein>
    <submittedName>
        <fullName evidence="3">Uncharacterized protein</fullName>
    </submittedName>
</protein>
<keyword evidence="2" id="KW-1185">Reference proteome</keyword>
<evidence type="ECO:0000313" key="3">
    <source>
        <dbReference type="WBParaSite" id="nRc.2.0.1.t19986-RA"/>
    </source>
</evidence>
<feature type="region of interest" description="Disordered" evidence="1">
    <location>
        <begin position="80"/>
        <end position="163"/>
    </location>
</feature>
<evidence type="ECO:0000313" key="2">
    <source>
        <dbReference type="Proteomes" id="UP000887565"/>
    </source>
</evidence>
<feature type="compositionally biased region" description="Basic residues" evidence="1">
    <location>
        <begin position="97"/>
        <end position="107"/>
    </location>
</feature>
<reference evidence="3" key="1">
    <citation type="submission" date="2022-11" db="UniProtKB">
        <authorList>
            <consortium name="WormBaseParasite"/>
        </authorList>
    </citation>
    <scope>IDENTIFICATION</scope>
</reference>
<evidence type="ECO:0000256" key="1">
    <source>
        <dbReference type="SAM" id="MobiDB-lite"/>
    </source>
</evidence>
<accession>A0A915J0J8</accession>
<proteinExistence type="predicted"/>